<organism evidence="1 2">
    <name type="scientific">Mucuna pruriens</name>
    <name type="common">Velvet bean</name>
    <name type="synonym">Dolichos pruriens</name>
    <dbReference type="NCBI Taxonomy" id="157652"/>
    <lineage>
        <taxon>Eukaryota</taxon>
        <taxon>Viridiplantae</taxon>
        <taxon>Streptophyta</taxon>
        <taxon>Embryophyta</taxon>
        <taxon>Tracheophyta</taxon>
        <taxon>Spermatophyta</taxon>
        <taxon>Magnoliopsida</taxon>
        <taxon>eudicotyledons</taxon>
        <taxon>Gunneridae</taxon>
        <taxon>Pentapetalae</taxon>
        <taxon>rosids</taxon>
        <taxon>fabids</taxon>
        <taxon>Fabales</taxon>
        <taxon>Fabaceae</taxon>
        <taxon>Papilionoideae</taxon>
        <taxon>50 kb inversion clade</taxon>
        <taxon>NPAAA clade</taxon>
        <taxon>indigoferoid/millettioid clade</taxon>
        <taxon>Phaseoleae</taxon>
        <taxon>Mucuna</taxon>
    </lineage>
</organism>
<sequence>MVKSILFAMMTKHLETSIPVAPLRDMFQDETDGDPHSAQMLQLLEERLKAIEGVEYSNFNVDDLCLFLNIVIPSKFKLPTFDKYRGSTCPKNHLTMYFRKIVSYTYDDKLLIHFFQEILTRVALRWYMTLDRGHVQTWRNLVEAILKQYQYSMNMAPNHTQL</sequence>
<dbReference type="OrthoDB" id="1750196at2759"/>
<dbReference type="AlphaFoldDB" id="A0A371FWY2"/>
<comment type="caution">
    <text evidence="1">The sequence shown here is derived from an EMBL/GenBank/DDBJ whole genome shotgun (WGS) entry which is preliminary data.</text>
</comment>
<name>A0A371FWY2_MUCPR</name>
<dbReference type="EMBL" id="QJKJ01007534">
    <property type="protein sequence ID" value="RDX82845.1"/>
    <property type="molecule type" value="Genomic_DNA"/>
</dbReference>
<dbReference type="PANTHER" id="PTHR33223:SF8">
    <property type="entry name" value="OS04G0172440 PROTEIN"/>
    <property type="match status" value="1"/>
</dbReference>
<evidence type="ECO:0008006" key="3">
    <source>
        <dbReference type="Google" id="ProtNLM"/>
    </source>
</evidence>
<keyword evidence="2" id="KW-1185">Reference proteome</keyword>
<gene>
    <name evidence="1" type="ORF">CR513_36314</name>
</gene>
<proteinExistence type="predicted"/>
<dbReference type="PANTHER" id="PTHR33223">
    <property type="entry name" value="CCHC-TYPE DOMAIN-CONTAINING PROTEIN"/>
    <property type="match status" value="1"/>
</dbReference>
<evidence type="ECO:0000313" key="2">
    <source>
        <dbReference type="Proteomes" id="UP000257109"/>
    </source>
</evidence>
<accession>A0A371FWY2</accession>
<reference evidence="1" key="1">
    <citation type="submission" date="2018-05" db="EMBL/GenBank/DDBJ databases">
        <title>Draft genome of Mucuna pruriens seed.</title>
        <authorList>
            <person name="Nnadi N.E."/>
            <person name="Vos R."/>
            <person name="Hasami M.H."/>
            <person name="Devisetty U.K."/>
            <person name="Aguiy J.C."/>
        </authorList>
    </citation>
    <scope>NUCLEOTIDE SEQUENCE [LARGE SCALE GENOMIC DNA]</scope>
    <source>
        <strain evidence="1">JCA_2017</strain>
    </source>
</reference>
<dbReference type="Proteomes" id="UP000257109">
    <property type="component" value="Unassembled WGS sequence"/>
</dbReference>
<feature type="non-terminal residue" evidence="1">
    <location>
        <position position="1"/>
    </location>
</feature>
<protein>
    <recommendedName>
        <fullName evidence="3">Retrotransposon gag domain-containing protein</fullName>
    </recommendedName>
</protein>
<evidence type="ECO:0000313" key="1">
    <source>
        <dbReference type="EMBL" id="RDX82845.1"/>
    </source>
</evidence>